<sequence>MVRAHQCDSDAGELPGRGSAVFCKGKEAALVLLECCKKIALPELAFHPFGADKCCRRAFFPLVSWQRVGGSDTWSLQRGIYDCNHVVVCAARNCGFRAARAAANKAKPP</sequence>
<gene>
    <name evidence="1" type="ORF">SDC9_174421</name>
</gene>
<proteinExistence type="predicted"/>
<organism evidence="1">
    <name type="scientific">bioreactor metagenome</name>
    <dbReference type="NCBI Taxonomy" id="1076179"/>
    <lineage>
        <taxon>unclassified sequences</taxon>
        <taxon>metagenomes</taxon>
        <taxon>ecological metagenomes</taxon>
    </lineage>
</organism>
<evidence type="ECO:0000313" key="1">
    <source>
        <dbReference type="EMBL" id="MPN26994.1"/>
    </source>
</evidence>
<accession>A0A645GSL5</accession>
<reference evidence="1" key="1">
    <citation type="submission" date="2019-08" db="EMBL/GenBank/DDBJ databases">
        <authorList>
            <person name="Kucharzyk K."/>
            <person name="Murdoch R.W."/>
            <person name="Higgins S."/>
            <person name="Loffler F."/>
        </authorList>
    </citation>
    <scope>NUCLEOTIDE SEQUENCE</scope>
</reference>
<dbReference type="EMBL" id="VSSQ01076723">
    <property type="protein sequence ID" value="MPN26994.1"/>
    <property type="molecule type" value="Genomic_DNA"/>
</dbReference>
<dbReference type="AlphaFoldDB" id="A0A645GSL5"/>
<protein>
    <submittedName>
        <fullName evidence="1">Uncharacterized protein</fullName>
    </submittedName>
</protein>
<name>A0A645GSL5_9ZZZZ</name>
<comment type="caution">
    <text evidence="1">The sequence shown here is derived from an EMBL/GenBank/DDBJ whole genome shotgun (WGS) entry which is preliminary data.</text>
</comment>